<name>A0AA35YTJ2_LACSI</name>
<organism evidence="1 2">
    <name type="scientific">Lactuca saligna</name>
    <name type="common">Willowleaf lettuce</name>
    <dbReference type="NCBI Taxonomy" id="75948"/>
    <lineage>
        <taxon>Eukaryota</taxon>
        <taxon>Viridiplantae</taxon>
        <taxon>Streptophyta</taxon>
        <taxon>Embryophyta</taxon>
        <taxon>Tracheophyta</taxon>
        <taxon>Spermatophyta</taxon>
        <taxon>Magnoliopsida</taxon>
        <taxon>eudicotyledons</taxon>
        <taxon>Gunneridae</taxon>
        <taxon>Pentapetalae</taxon>
        <taxon>asterids</taxon>
        <taxon>campanulids</taxon>
        <taxon>Asterales</taxon>
        <taxon>Asteraceae</taxon>
        <taxon>Cichorioideae</taxon>
        <taxon>Cichorieae</taxon>
        <taxon>Lactucinae</taxon>
        <taxon>Lactuca</taxon>
    </lineage>
</organism>
<dbReference type="AlphaFoldDB" id="A0AA35YTJ2"/>
<dbReference type="Proteomes" id="UP001177003">
    <property type="component" value="Chromosome 4"/>
</dbReference>
<proteinExistence type="predicted"/>
<accession>A0AA35YTJ2</accession>
<gene>
    <name evidence="1" type="ORF">LSALG_LOCUS19566</name>
</gene>
<sequence length="348" mass="38301">MNPDYLEDQLDIGQSNMKQCGSTLICVIDAFLVSDKEKKIKTTKIFLEIAVCGHYRGKLCHREIELVEALPPPVFEKRMREFAGLISVEGGHTGSSTPTLPSQLTIGVVSLVRLMAPDSFGFLVGVQAEKGTAPIRKRRSLRMMLSLDKETESDVAGLRPRNMHQTVSMAKLLGVIGDVLGDRFFIPGRKEKEVVTSSSMTQPFPFTSLLSFDLSFGSVFRSALGSPRGSSQPEKHTAVNKIRTTSHTLSFEAYASGWAITRDSLLLEDITASEWSSCAHPPATMKLLVGESSTRMASNLLYPATQAFALMFAFADQVFRTSMNETQLKAKQSDSKAKRVLLLGRRVC</sequence>
<reference evidence="1" key="1">
    <citation type="submission" date="2023-04" db="EMBL/GenBank/DDBJ databases">
        <authorList>
            <person name="Vijverberg K."/>
            <person name="Xiong W."/>
            <person name="Schranz E."/>
        </authorList>
    </citation>
    <scope>NUCLEOTIDE SEQUENCE</scope>
</reference>
<keyword evidence="2" id="KW-1185">Reference proteome</keyword>
<protein>
    <submittedName>
        <fullName evidence="1">Uncharacterized protein</fullName>
    </submittedName>
</protein>
<evidence type="ECO:0000313" key="2">
    <source>
        <dbReference type="Proteomes" id="UP001177003"/>
    </source>
</evidence>
<evidence type="ECO:0000313" key="1">
    <source>
        <dbReference type="EMBL" id="CAI9279784.1"/>
    </source>
</evidence>
<dbReference type="EMBL" id="OX465080">
    <property type="protein sequence ID" value="CAI9279784.1"/>
    <property type="molecule type" value="Genomic_DNA"/>
</dbReference>